<feature type="signal peptide" evidence="1">
    <location>
        <begin position="1"/>
        <end position="29"/>
    </location>
</feature>
<protein>
    <recommendedName>
        <fullName evidence="4">SurA domain protein</fullName>
    </recommendedName>
</protein>
<evidence type="ECO:0000313" key="3">
    <source>
        <dbReference type="Proteomes" id="UP000009309"/>
    </source>
</evidence>
<dbReference type="RefSeq" id="WP_015056932.1">
    <property type="nucleotide sequence ID" value="NC_019017.1"/>
</dbReference>
<dbReference type="OrthoDB" id="930668at2"/>
<sequence length="306" mass="34476">MSIPTKCARLMSLLALWSALLCTPSLSQAQEEVNIPVEVEGGMPTDPGLQDEIDKVLGISERRIKQGIKDPGVDIANLVINKALDELIKGIADASVLAPVAEKIMSAYQKTKDKRLVKKLASLRDVWKDGQERLNKLNYQDFKLRYEWARQHNEENNAIKQSIIKGLESEMTKDIWGTQVMAINQTYDNGGPTSQMIKKYLDKGQEDLGYYNLVVINSSLGSTDLIKARNKFGTSKGKPVFLSPYERLKLQQKSLEEAKQRHADLVNYGRQVAASMNYYRLAESERATRSMLSKTISDPYLARYAK</sequence>
<keyword evidence="1" id="KW-0732">Signal</keyword>
<proteinExistence type="predicted"/>
<dbReference type="AlphaFoldDB" id="I2GTZ6"/>
<evidence type="ECO:0008006" key="4">
    <source>
        <dbReference type="Google" id="ProtNLM"/>
    </source>
</evidence>
<name>I2GTZ6_9BACT</name>
<dbReference type="EMBL" id="HE805916">
    <property type="protein sequence ID" value="CCH57597.1"/>
    <property type="molecule type" value="Genomic_DNA"/>
</dbReference>
<gene>
    <name evidence="2" type="ORF">BN8_p06790</name>
</gene>
<dbReference type="Proteomes" id="UP000009309">
    <property type="component" value="Plasmid pFLIM01"/>
</dbReference>
<evidence type="ECO:0000256" key="1">
    <source>
        <dbReference type="SAM" id="SignalP"/>
    </source>
</evidence>
<feature type="chain" id="PRO_5003660204" description="SurA domain protein" evidence="1">
    <location>
        <begin position="30"/>
        <end position="306"/>
    </location>
</feature>
<keyword evidence="3" id="KW-1185">Reference proteome</keyword>
<organism evidence="2 3">
    <name type="scientific">Fibrisoma limi BUZ 3</name>
    <dbReference type="NCBI Taxonomy" id="1185876"/>
    <lineage>
        <taxon>Bacteria</taxon>
        <taxon>Pseudomonadati</taxon>
        <taxon>Bacteroidota</taxon>
        <taxon>Cytophagia</taxon>
        <taxon>Cytophagales</taxon>
        <taxon>Spirosomataceae</taxon>
        <taxon>Fibrisoma</taxon>
    </lineage>
</organism>
<accession>I2GTZ6</accession>
<geneLocation type="plasmid" evidence="2 3">
    <name>pFLIM01</name>
</geneLocation>
<reference evidence="2 3" key="1">
    <citation type="journal article" date="2012" name="J. Bacteriol.">
        <title>Genome Sequence of the Filamentous Bacterium Fibrisoma limi BUZ 3T.</title>
        <authorList>
            <person name="Filippini M."/>
            <person name="Qi W."/>
            <person name="Jaenicke S."/>
            <person name="Goesmann A."/>
            <person name="Smits T.H."/>
            <person name="Bagheri H.C."/>
        </authorList>
    </citation>
    <scope>NUCLEOTIDE SEQUENCE [LARGE SCALE GENOMIC DNA]</scope>
    <source>
        <strain evidence="3">BUZ 3T</strain>
        <plasmid evidence="2 3">pFLIM01</plasmid>
    </source>
</reference>
<evidence type="ECO:0000313" key="2">
    <source>
        <dbReference type="EMBL" id="CCH57597.1"/>
    </source>
</evidence>
<keyword evidence="2" id="KW-0614">Plasmid</keyword>